<proteinExistence type="predicted"/>
<dbReference type="Pfam" id="PF02520">
    <property type="entry name" value="ANIS5_cation-bd"/>
    <property type="match status" value="1"/>
</dbReference>
<dbReference type="PANTHER" id="PTHR21593">
    <property type="entry name" value="PRION-LIKE- Q/N-RICH -DOMAIN-BEARING PROTEIN PROTEIN"/>
    <property type="match status" value="1"/>
</dbReference>
<dbReference type="OrthoDB" id="5867022at2759"/>
<accession>A0A8R1YLE5</accession>
<evidence type="ECO:0000256" key="3">
    <source>
        <dbReference type="SAM" id="SignalP"/>
    </source>
</evidence>
<reference evidence="5" key="1">
    <citation type="journal article" date="2008" name="Nat. Genet.">
        <title>The Pristionchus pacificus genome provides a unique perspective on nematode lifestyle and parasitism.</title>
        <authorList>
            <person name="Dieterich C."/>
            <person name="Clifton S.W."/>
            <person name="Schuster L.N."/>
            <person name="Chinwalla A."/>
            <person name="Delehaunty K."/>
            <person name="Dinkelacker I."/>
            <person name="Fulton L."/>
            <person name="Fulton R."/>
            <person name="Godfrey J."/>
            <person name="Minx P."/>
            <person name="Mitreva M."/>
            <person name="Roeseler W."/>
            <person name="Tian H."/>
            <person name="Witte H."/>
            <person name="Yang S.P."/>
            <person name="Wilson R.K."/>
            <person name="Sommer R.J."/>
        </authorList>
    </citation>
    <scope>NUCLEOTIDE SEQUENCE [LARGE SCALE GENOMIC DNA]</scope>
    <source>
        <strain evidence="5">PS312</strain>
    </source>
</reference>
<keyword evidence="2" id="KW-0472">Membrane</keyword>
<accession>A0A2A6BHN7</accession>
<evidence type="ECO:0000313" key="4">
    <source>
        <dbReference type="EnsemblMetazoa" id="PPA25950.1"/>
    </source>
</evidence>
<dbReference type="Proteomes" id="UP000005239">
    <property type="component" value="Unassembled WGS sequence"/>
</dbReference>
<protein>
    <submittedName>
        <fullName evidence="4">DUF148 domain-containing protein</fullName>
    </submittedName>
</protein>
<sequence length="225" mass="24278">MQSLFLILLSLRVLVAADSLCPKRTSRDRGCRSRIFLFHAHIIYYIYSRMQSIFIILLSLGVLVAGKGGFGGHAGMGGGFGGPPFLANVTREGRQAFSQLFKDQNQTKAQLKSAVDAWASQYGVSEQVAAVETEMKAMQTEHRANLTAAIGQLANAVSQLEALEDDQSLTVAAMQEQIHAKIDAMSPQLRELVLAAAPRPPRGGRGMGGMGGGFKGKQGGRRFRK</sequence>
<name>A0A2A6BHN7_PRIPA</name>
<dbReference type="PANTHER" id="PTHR21593:SF36">
    <property type="entry name" value="DUF148 DOMAIN-CONTAINING PROTEIN-RELATED"/>
    <property type="match status" value="1"/>
</dbReference>
<dbReference type="AlphaFoldDB" id="A0A2A6BHN7"/>
<gene>
    <name evidence="4" type="primary">WBGene00115504</name>
</gene>
<dbReference type="InterPro" id="IPR052823">
    <property type="entry name" value="SXP/RAL-2_related"/>
</dbReference>
<evidence type="ECO:0000256" key="2">
    <source>
        <dbReference type="SAM" id="Phobius"/>
    </source>
</evidence>
<keyword evidence="2" id="KW-1133">Transmembrane helix</keyword>
<evidence type="ECO:0000256" key="1">
    <source>
        <dbReference type="SAM" id="MobiDB-lite"/>
    </source>
</evidence>
<keyword evidence="5" id="KW-1185">Reference proteome</keyword>
<organism evidence="4 5">
    <name type="scientific">Pristionchus pacificus</name>
    <name type="common">Parasitic nematode worm</name>
    <dbReference type="NCBI Taxonomy" id="54126"/>
    <lineage>
        <taxon>Eukaryota</taxon>
        <taxon>Metazoa</taxon>
        <taxon>Ecdysozoa</taxon>
        <taxon>Nematoda</taxon>
        <taxon>Chromadorea</taxon>
        <taxon>Rhabditida</taxon>
        <taxon>Rhabditina</taxon>
        <taxon>Diplogasteromorpha</taxon>
        <taxon>Diplogasteroidea</taxon>
        <taxon>Neodiplogasteridae</taxon>
        <taxon>Pristionchus</taxon>
    </lineage>
</organism>
<feature type="chain" id="PRO_5044208561" evidence="3">
    <location>
        <begin position="18"/>
        <end position="225"/>
    </location>
</feature>
<feature type="transmembrane region" description="Helical" evidence="2">
    <location>
        <begin position="43"/>
        <end position="66"/>
    </location>
</feature>
<evidence type="ECO:0000313" key="5">
    <source>
        <dbReference type="Proteomes" id="UP000005239"/>
    </source>
</evidence>
<keyword evidence="2" id="KW-0812">Transmembrane</keyword>
<keyword evidence="3" id="KW-0732">Signal</keyword>
<feature type="signal peptide" evidence="3">
    <location>
        <begin position="1"/>
        <end position="17"/>
    </location>
</feature>
<feature type="compositionally biased region" description="Gly residues" evidence="1">
    <location>
        <begin position="203"/>
        <end position="217"/>
    </location>
</feature>
<reference evidence="4" key="2">
    <citation type="submission" date="2022-06" db="UniProtKB">
        <authorList>
            <consortium name="EnsemblMetazoa"/>
        </authorList>
    </citation>
    <scope>IDENTIFICATION</scope>
    <source>
        <strain evidence="4">PS312</strain>
    </source>
</reference>
<feature type="region of interest" description="Disordered" evidence="1">
    <location>
        <begin position="198"/>
        <end position="225"/>
    </location>
</feature>
<dbReference type="EnsemblMetazoa" id="PPA25950.1">
    <property type="protein sequence ID" value="PPA25950.1"/>
    <property type="gene ID" value="WBGene00115504"/>
</dbReference>
<dbReference type="InterPro" id="IPR003677">
    <property type="entry name" value="ANIS5_cation-bd"/>
</dbReference>